<evidence type="ECO:0000313" key="8">
    <source>
        <dbReference type="Proteomes" id="UP000254400"/>
    </source>
</evidence>
<keyword evidence="4" id="KW-0408">Iron</keyword>
<dbReference type="SMR" id="A0A378Y5A1"/>
<dbReference type="GO" id="GO:0006281">
    <property type="term" value="P:DNA repair"/>
    <property type="evidence" value="ECO:0007669"/>
    <property type="project" value="InterPro"/>
</dbReference>
<dbReference type="GO" id="GO:0051536">
    <property type="term" value="F:iron-sulfur cluster binding"/>
    <property type="evidence" value="ECO:0007669"/>
    <property type="project" value="UniProtKB-KW"/>
</dbReference>
<dbReference type="PANTHER" id="PTHR43273">
    <property type="entry name" value="ANAEROBIC SULFATASE-MATURATING ENZYME HOMOLOG ASLB-RELATED"/>
    <property type="match status" value="1"/>
</dbReference>
<dbReference type="InterPro" id="IPR023867">
    <property type="entry name" value="Sulphatase_maturase_rSAM"/>
</dbReference>
<dbReference type="GeneID" id="93348651"/>
<dbReference type="Proteomes" id="UP000254400">
    <property type="component" value="Unassembled WGS sequence"/>
</dbReference>
<dbReference type="Pfam" id="PF13353">
    <property type="entry name" value="Fer4_12"/>
    <property type="match status" value="1"/>
</dbReference>
<evidence type="ECO:0000313" key="7">
    <source>
        <dbReference type="EMBL" id="SUA72396.1"/>
    </source>
</evidence>
<reference evidence="7 8" key="1">
    <citation type="submission" date="2018-06" db="EMBL/GenBank/DDBJ databases">
        <authorList>
            <consortium name="Pathogen Informatics"/>
            <person name="Doyle S."/>
        </authorList>
    </citation>
    <scope>NUCLEOTIDE SEQUENCE [LARGE SCALE GENOMIC DNA]</scope>
    <source>
        <strain evidence="7 8">NCTC10343</strain>
    </source>
</reference>
<keyword evidence="7" id="KW-0560">Oxidoreductase</keyword>
<accession>A0A378Y5A1</accession>
<evidence type="ECO:0000256" key="4">
    <source>
        <dbReference type="ARBA" id="ARBA00023004"/>
    </source>
</evidence>
<dbReference type="InterPro" id="IPR058240">
    <property type="entry name" value="rSAM_sf"/>
</dbReference>
<dbReference type="GO" id="GO:0046872">
    <property type="term" value="F:metal ion binding"/>
    <property type="evidence" value="ECO:0007669"/>
    <property type="project" value="UniProtKB-KW"/>
</dbReference>
<dbReference type="PROSITE" id="PS00374">
    <property type="entry name" value="MGMT"/>
    <property type="match status" value="1"/>
</dbReference>
<dbReference type="InterPro" id="IPR007197">
    <property type="entry name" value="rSAM"/>
</dbReference>
<dbReference type="CDD" id="cd01335">
    <property type="entry name" value="Radical_SAM"/>
    <property type="match status" value="1"/>
</dbReference>
<dbReference type="InterPro" id="IPR023885">
    <property type="entry name" value="4Fe4S-binding_SPASM_dom"/>
</dbReference>
<dbReference type="SFLD" id="SFLDG01067">
    <property type="entry name" value="SPASM/twitch_domain_containing"/>
    <property type="match status" value="1"/>
</dbReference>
<comment type="cofactor">
    <cofactor evidence="1">
        <name>[4Fe-4S] cluster</name>
        <dbReference type="ChEBI" id="CHEBI:49883"/>
    </cofactor>
</comment>
<dbReference type="NCBIfam" id="TIGR04085">
    <property type="entry name" value="rSAM_more_4Fe4S"/>
    <property type="match status" value="1"/>
</dbReference>
<dbReference type="EMBL" id="UGSC01000001">
    <property type="protein sequence ID" value="SUA72396.1"/>
    <property type="molecule type" value="Genomic_DNA"/>
</dbReference>
<dbReference type="GO" id="GO:0003908">
    <property type="term" value="F:methylated-DNA-[protein]-cysteine S-methyltransferase activity"/>
    <property type="evidence" value="ECO:0007669"/>
    <property type="project" value="InterPro"/>
</dbReference>
<dbReference type="SFLD" id="SFLDS00029">
    <property type="entry name" value="Radical_SAM"/>
    <property type="match status" value="1"/>
</dbReference>
<name>A0A378Y5A1_PAEPO</name>
<dbReference type="SFLD" id="SFLDG01384">
    <property type="entry name" value="thioether_bond_formation_requi"/>
    <property type="match status" value="1"/>
</dbReference>
<gene>
    <name evidence="7" type="primary">atsB</name>
    <name evidence="7" type="ORF">NCTC10343_05352</name>
</gene>
<dbReference type="PROSITE" id="PS51918">
    <property type="entry name" value="RADICAL_SAM"/>
    <property type="match status" value="1"/>
</dbReference>
<feature type="domain" description="Radical SAM core" evidence="6">
    <location>
        <begin position="104"/>
        <end position="330"/>
    </location>
</feature>
<keyword evidence="2" id="KW-0949">S-adenosyl-L-methionine</keyword>
<organism evidence="7 8">
    <name type="scientific">Paenibacillus polymyxa</name>
    <name type="common">Bacillus polymyxa</name>
    <dbReference type="NCBI Taxonomy" id="1406"/>
    <lineage>
        <taxon>Bacteria</taxon>
        <taxon>Bacillati</taxon>
        <taxon>Bacillota</taxon>
        <taxon>Bacilli</taxon>
        <taxon>Bacillales</taxon>
        <taxon>Paenibacillaceae</taxon>
        <taxon>Paenibacillus</taxon>
    </lineage>
</organism>
<dbReference type="SFLD" id="SFLDG01072">
    <property type="entry name" value="dehydrogenase_like"/>
    <property type="match status" value="1"/>
</dbReference>
<proteinExistence type="predicted"/>
<evidence type="ECO:0000256" key="5">
    <source>
        <dbReference type="ARBA" id="ARBA00023014"/>
    </source>
</evidence>
<keyword evidence="3" id="KW-0479">Metal-binding</keyword>
<dbReference type="NCBIfam" id="NF047865">
    <property type="entry name" value="rSAM_PapB"/>
    <property type="match status" value="1"/>
</dbReference>
<evidence type="ECO:0000259" key="6">
    <source>
        <dbReference type="PROSITE" id="PS51918"/>
    </source>
</evidence>
<dbReference type="InterPro" id="IPR013785">
    <property type="entry name" value="Aldolase_TIM"/>
</dbReference>
<dbReference type="PANTHER" id="PTHR43273:SF8">
    <property type="entry name" value="RADICAL SAM DOMAIN PROTEIN"/>
    <property type="match status" value="1"/>
</dbReference>
<keyword evidence="5" id="KW-0411">Iron-sulfur</keyword>
<protein>
    <submittedName>
        <fullName evidence="7">Arylsulfatase regulator</fullName>
        <ecNumber evidence="7">1.1.99.-</ecNumber>
    </submittedName>
</protein>
<dbReference type="InterPro" id="IPR001497">
    <property type="entry name" value="MethylDNA_cys_MeTrfase_AS"/>
</dbReference>
<dbReference type="AlphaFoldDB" id="A0A378Y5A1"/>
<evidence type="ECO:0000256" key="3">
    <source>
        <dbReference type="ARBA" id="ARBA00022723"/>
    </source>
</evidence>
<dbReference type="EC" id="1.1.99.-" evidence="7"/>
<dbReference type="Gene3D" id="3.20.20.70">
    <property type="entry name" value="Aldolase class I"/>
    <property type="match status" value="1"/>
</dbReference>
<dbReference type="SFLD" id="SFLDG01386">
    <property type="entry name" value="main_SPASM_domain-containing"/>
    <property type="match status" value="1"/>
</dbReference>
<evidence type="ECO:0000256" key="2">
    <source>
        <dbReference type="ARBA" id="ARBA00022691"/>
    </source>
</evidence>
<dbReference type="RefSeq" id="WP_019688962.1">
    <property type="nucleotide sequence ID" value="NZ_CP036496.1"/>
</dbReference>
<dbReference type="SUPFAM" id="SSF102114">
    <property type="entry name" value="Radical SAM enzymes"/>
    <property type="match status" value="1"/>
</dbReference>
<sequence length="467" mass="53334">MANLIQDREDELIHFHPYKLFEVDSKTFFYNVVTNAIFEIDSLIIDILHSKGKNEEHVVKDLAERYELSQVREAIQNMKEAYIIATDANISDVEKMGILDNSQRVFKLSSLTLFMVQECNLRCTYCYGEEGEYNQKGKMTSEIARSAVDFLIQQSGEIEQLNITFFGGEPLLNFPLIQETVQYVHEQSEIHNKKFSFSITTNGTLITPKIKNFFYKHHFAVQTSIDGDEKTHNFNRFFKGGQGSYDLLLKRTEEMRNDRKIGARGTVTPAELDLSKSFDHLVKLGFRKIYLSPALYSLSDDHYDTLSKEMVKLVEQFRELLEREDYVTAKKMSNVLGMLSKIHSGGPRIHFCGAGTNAAAVDVRGNLFPCHRFVGEDECSIGNLFDEDPLSKQYNFIENSTVRNRTTCSKCWAKNLCGGGCHQENFAENGNVNQPVGKLCKVTKNFINATINLYLQLTQEQRSILFG</sequence>
<evidence type="ECO:0000256" key="1">
    <source>
        <dbReference type="ARBA" id="ARBA00001966"/>
    </source>
</evidence>
<dbReference type="GO" id="GO:0016491">
    <property type="term" value="F:oxidoreductase activity"/>
    <property type="evidence" value="ECO:0007669"/>
    <property type="project" value="UniProtKB-KW"/>
</dbReference>